<evidence type="ECO:0000313" key="11">
    <source>
        <dbReference type="Proteomes" id="UP000031575"/>
    </source>
</evidence>
<keyword evidence="4 8" id="KW-0812">Transmembrane</keyword>
<dbReference type="CDD" id="cd17352">
    <property type="entry name" value="MFS_MCT_SLC16"/>
    <property type="match status" value="1"/>
</dbReference>
<dbReference type="InterPro" id="IPR050327">
    <property type="entry name" value="Proton-linked_MCT"/>
</dbReference>
<feature type="region of interest" description="Disordered" evidence="7">
    <location>
        <begin position="42"/>
        <end position="80"/>
    </location>
</feature>
<dbReference type="PANTHER" id="PTHR11360">
    <property type="entry name" value="MONOCARBOXYLATE TRANSPORTER"/>
    <property type="match status" value="1"/>
</dbReference>
<dbReference type="EMBL" id="AWTV01000011">
    <property type="protein sequence ID" value="KIH86490.1"/>
    <property type="molecule type" value="Genomic_DNA"/>
</dbReference>
<comment type="similarity">
    <text evidence="2">Belongs to the major facilitator superfamily. Monocarboxylate porter (TC 2.A.1.13) family.</text>
</comment>
<evidence type="ECO:0000313" key="10">
    <source>
        <dbReference type="EMBL" id="KIH86490.1"/>
    </source>
</evidence>
<feature type="transmembrane region" description="Helical" evidence="8">
    <location>
        <begin position="88"/>
        <end position="109"/>
    </location>
</feature>
<accession>A0A0C2IHJ9</accession>
<dbReference type="PANTHER" id="PTHR11360:SF224">
    <property type="entry name" value="MAJOR FACILITATOR SUPERFAMILY (MFS) PROFILE DOMAIN-CONTAINING PROTEIN-RELATED"/>
    <property type="match status" value="1"/>
</dbReference>
<feature type="transmembrane region" description="Helical" evidence="8">
    <location>
        <begin position="158"/>
        <end position="177"/>
    </location>
</feature>
<organism evidence="10 11">
    <name type="scientific">Sporothrix brasiliensis 5110</name>
    <dbReference type="NCBI Taxonomy" id="1398154"/>
    <lineage>
        <taxon>Eukaryota</taxon>
        <taxon>Fungi</taxon>
        <taxon>Dikarya</taxon>
        <taxon>Ascomycota</taxon>
        <taxon>Pezizomycotina</taxon>
        <taxon>Sordariomycetes</taxon>
        <taxon>Sordariomycetidae</taxon>
        <taxon>Ophiostomatales</taxon>
        <taxon>Ophiostomataceae</taxon>
        <taxon>Sporothrix</taxon>
    </lineage>
</organism>
<feature type="transmembrane region" description="Helical" evidence="8">
    <location>
        <begin position="288"/>
        <end position="312"/>
    </location>
</feature>
<dbReference type="OrthoDB" id="5667at2759"/>
<evidence type="ECO:0000256" key="8">
    <source>
        <dbReference type="SAM" id="Phobius"/>
    </source>
</evidence>
<dbReference type="RefSeq" id="XP_040614500.1">
    <property type="nucleotide sequence ID" value="XM_040766669.1"/>
</dbReference>
<dbReference type="InterPro" id="IPR020846">
    <property type="entry name" value="MFS_dom"/>
</dbReference>
<evidence type="ECO:0000259" key="9">
    <source>
        <dbReference type="PROSITE" id="PS50850"/>
    </source>
</evidence>
<evidence type="ECO:0000256" key="7">
    <source>
        <dbReference type="SAM" id="MobiDB-lite"/>
    </source>
</evidence>
<dbReference type="GeneID" id="63681590"/>
<dbReference type="SUPFAM" id="SSF103473">
    <property type="entry name" value="MFS general substrate transporter"/>
    <property type="match status" value="1"/>
</dbReference>
<feature type="compositionally biased region" description="Low complexity" evidence="7">
    <location>
        <begin position="7"/>
        <end position="18"/>
    </location>
</feature>
<comment type="subcellular location">
    <subcellularLocation>
        <location evidence="1">Membrane</location>
        <topology evidence="1">Multi-pass membrane protein</topology>
    </subcellularLocation>
</comment>
<dbReference type="Proteomes" id="UP000031575">
    <property type="component" value="Unassembled WGS sequence"/>
</dbReference>
<evidence type="ECO:0000256" key="5">
    <source>
        <dbReference type="ARBA" id="ARBA00022989"/>
    </source>
</evidence>
<feature type="domain" description="Major facilitator superfamily (MFS) profile" evidence="9">
    <location>
        <begin position="88"/>
        <end position="483"/>
    </location>
</feature>
<keyword evidence="3" id="KW-0813">Transport</keyword>
<feature type="region of interest" description="Disordered" evidence="7">
    <location>
        <begin position="1"/>
        <end position="27"/>
    </location>
</feature>
<dbReference type="VEuPathDB" id="FungiDB:SPBR_08431"/>
<protein>
    <submittedName>
        <fullName evidence="10">Monocarboxylate transporter</fullName>
    </submittedName>
</protein>
<feature type="transmembrane region" description="Helical" evidence="8">
    <location>
        <begin position="332"/>
        <end position="351"/>
    </location>
</feature>
<evidence type="ECO:0000256" key="2">
    <source>
        <dbReference type="ARBA" id="ARBA00006727"/>
    </source>
</evidence>
<evidence type="ECO:0000256" key="3">
    <source>
        <dbReference type="ARBA" id="ARBA00022448"/>
    </source>
</evidence>
<gene>
    <name evidence="10" type="ORF">SPBR_08431</name>
</gene>
<reference evidence="10 11" key="1">
    <citation type="journal article" date="2014" name="BMC Genomics">
        <title>Comparative genomics of the major fungal agents of human and animal Sporotrichosis: Sporothrix schenckii and Sporothrix brasiliensis.</title>
        <authorList>
            <person name="Teixeira M.M."/>
            <person name="de Almeida L.G."/>
            <person name="Kubitschek-Barreira P."/>
            <person name="Alves F.L."/>
            <person name="Kioshima E.S."/>
            <person name="Abadio A.K."/>
            <person name="Fernandes L."/>
            <person name="Derengowski L.S."/>
            <person name="Ferreira K.S."/>
            <person name="Souza R.C."/>
            <person name="Ruiz J.C."/>
            <person name="de Andrade N.C."/>
            <person name="Paes H.C."/>
            <person name="Nicola A.M."/>
            <person name="Albuquerque P."/>
            <person name="Gerber A.L."/>
            <person name="Martins V.P."/>
            <person name="Peconick L.D."/>
            <person name="Neto A.V."/>
            <person name="Chaucanez C.B."/>
            <person name="Silva P.A."/>
            <person name="Cunha O.L."/>
            <person name="de Oliveira F.F."/>
            <person name="dos Santos T.C."/>
            <person name="Barros A.L."/>
            <person name="Soares M.A."/>
            <person name="de Oliveira L.M."/>
            <person name="Marini M.M."/>
            <person name="Villalobos-Duno H."/>
            <person name="Cunha M.M."/>
            <person name="de Hoog S."/>
            <person name="da Silveira J.F."/>
            <person name="Henrissat B."/>
            <person name="Nino-Vega G.A."/>
            <person name="Cisalpino P.S."/>
            <person name="Mora-Montes H.M."/>
            <person name="Almeida S.R."/>
            <person name="Stajich J.E."/>
            <person name="Lopes-Bezerra L.M."/>
            <person name="Vasconcelos A.T."/>
            <person name="Felipe M.S."/>
        </authorList>
    </citation>
    <scope>NUCLEOTIDE SEQUENCE [LARGE SCALE GENOMIC DNA]</scope>
    <source>
        <strain evidence="10 11">5110</strain>
    </source>
</reference>
<evidence type="ECO:0000256" key="1">
    <source>
        <dbReference type="ARBA" id="ARBA00004141"/>
    </source>
</evidence>
<feature type="transmembrane region" description="Helical" evidence="8">
    <location>
        <begin position="247"/>
        <end position="267"/>
    </location>
</feature>
<dbReference type="Pfam" id="PF07690">
    <property type="entry name" value="MFS_1"/>
    <property type="match status" value="1"/>
</dbReference>
<feature type="transmembrane region" description="Helical" evidence="8">
    <location>
        <begin position="183"/>
        <end position="203"/>
    </location>
</feature>
<dbReference type="InterPro" id="IPR036259">
    <property type="entry name" value="MFS_trans_sf"/>
</dbReference>
<feature type="transmembrane region" description="Helical" evidence="8">
    <location>
        <begin position="363"/>
        <end position="381"/>
    </location>
</feature>
<feature type="transmembrane region" description="Helical" evidence="8">
    <location>
        <begin position="129"/>
        <end position="151"/>
    </location>
</feature>
<feature type="transmembrane region" description="Helical" evidence="8">
    <location>
        <begin position="423"/>
        <end position="444"/>
    </location>
</feature>
<feature type="transmembrane region" description="Helical" evidence="8">
    <location>
        <begin position="215"/>
        <end position="235"/>
    </location>
</feature>
<keyword evidence="11" id="KW-1185">Reference proteome</keyword>
<feature type="transmembrane region" description="Helical" evidence="8">
    <location>
        <begin position="387"/>
        <end position="411"/>
    </location>
</feature>
<keyword evidence="6 8" id="KW-0472">Membrane</keyword>
<proteinExistence type="inferred from homology"/>
<dbReference type="Gene3D" id="1.20.1250.20">
    <property type="entry name" value="MFS general substrate transporter like domains"/>
    <property type="match status" value="2"/>
</dbReference>
<evidence type="ECO:0000256" key="6">
    <source>
        <dbReference type="ARBA" id="ARBA00023136"/>
    </source>
</evidence>
<dbReference type="HOGENOM" id="CLU_001265_1_0_1"/>
<comment type="caution">
    <text evidence="10">The sequence shown here is derived from an EMBL/GenBank/DDBJ whole genome shotgun (WGS) entry which is preliminary data.</text>
</comment>
<feature type="transmembrane region" description="Helical" evidence="8">
    <location>
        <begin position="456"/>
        <end position="476"/>
    </location>
</feature>
<dbReference type="GO" id="GO:0022857">
    <property type="term" value="F:transmembrane transporter activity"/>
    <property type="evidence" value="ECO:0007669"/>
    <property type="project" value="InterPro"/>
</dbReference>
<keyword evidence="5 8" id="KW-1133">Transmembrane helix</keyword>
<dbReference type="AlphaFoldDB" id="A0A0C2IHJ9"/>
<evidence type="ECO:0000256" key="4">
    <source>
        <dbReference type="ARBA" id="ARBA00022692"/>
    </source>
</evidence>
<dbReference type="GO" id="GO:0016020">
    <property type="term" value="C:membrane"/>
    <property type="evidence" value="ECO:0007669"/>
    <property type="project" value="UniProtKB-SubCell"/>
</dbReference>
<dbReference type="PROSITE" id="PS50850">
    <property type="entry name" value="MFS"/>
    <property type="match status" value="1"/>
</dbReference>
<name>A0A0C2IHJ9_9PEZI</name>
<sequence length="485" mass="51272">MSDKETTSGTGTDTDNNTLRADHTPVSAAAIAQGNLAGIRTKVTDVEKNSGAPNSDDDDKADDDKNGVAAPAQAPSPFGDAPDGGLQAWLVVLGAWATSFCSFGWINSIGVFQDYYENGPLSNYSSSTISWIPSLQLFFIMALGPVIGYLFDAYGPRYLILGGTLLHVFGLMMASLSSQYYQFMLSQGVCSAIGAAAIFQPALSCLPGWFSKRRGLAYGILATGTSVGGVIFPIMVSRLIDSVGYGWAMRASAFLILGLLVLSNLTVRSRFHSHPSFQRAPPLTRKQMVTPFFEPGFATMLAGIFFMTFGIFAPIDYIPVAALATGNVTPSLALYMVSIFNALSLFGRLLAGWVSDRIGKYNAFIIACYAAGVVVLALWIPGTSRSAQIGFAAIFGFFSGAYIALIGSLVAQVSAPKEIGYRTGLVFLIAAIPSLTTSPIAGAILSANNSWLGVKIFSGVLLLLGSSVTLAARVIYTGFKPTAVF</sequence>
<dbReference type="InterPro" id="IPR011701">
    <property type="entry name" value="MFS"/>
</dbReference>